<keyword evidence="3" id="KW-1185">Reference proteome</keyword>
<dbReference type="InterPro" id="IPR011330">
    <property type="entry name" value="Glyco_hydro/deAcase_b/a-brl"/>
</dbReference>
<proteinExistence type="predicted"/>
<evidence type="ECO:0000256" key="1">
    <source>
        <dbReference type="SAM" id="MobiDB-lite"/>
    </source>
</evidence>
<gene>
    <name evidence="2" type="ORF">GGR23_002665</name>
</gene>
<feature type="region of interest" description="Disordered" evidence="1">
    <location>
        <begin position="1"/>
        <end position="20"/>
    </location>
</feature>
<dbReference type="CDD" id="cd10936">
    <property type="entry name" value="CE4_DAC2"/>
    <property type="match status" value="1"/>
</dbReference>
<accession>A0A7W6J643</accession>
<dbReference type="GO" id="GO:0005975">
    <property type="term" value="P:carbohydrate metabolic process"/>
    <property type="evidence" value="ECO:0007669"/>
    <property type="project" value="InterPro"/>
</dbReference>
<reference evidence="2 3" key="1">
    <citation type="submission" date="2020-08" db="EMBL/GenBank/DDBJ databases">
        <title>Genomic Encyclopedia of Type Strains, Phase IV (KMG-IV): sequencing the most valuable type-strain genomes for metagenomic binning, comparative biology and taxonomic classification.</title>
        <authorList>
            <person name="Goeker M."/>
        </authorList>
    </citation>
    <scope>NUCLEOTIDE SEQUENCE [LARGE SCALE GENOMIC DNA]</scope>
    <source>
        <strain evidence="2 3">DSM 29853</strain>
    </source>
</reference>
<dbReference type="EMBL" id="JACIEZ010000004">
    <property type="protein sequence ID" value="MBB4065464.1"/>
    <property type="molecule type" value="Genomic_DNA"/>
</dbReference>
<dbReference type="RefSeq" id="WP_183366739.1">
    <property type="nucleotide sequence ID" value="NZ_JACIEZ010000004.1"/>
</dbReference>
<dbReference type="Proteomes" id="UP000528286">
    <property type="component" value="Unassembled WGS sequence"/>
</dbReference>
<protein>
    <recommendedName>
        <fullName evidence="4">Divergent polysaccharide deacetylase family protein</fullName>
    </recommendedName>
</protein>
<evidence type="ECO:0000313" key="3">
    <source>
        <dbReference type="Proteomes" id="UP000528286"/>
    </source>
</evidence>
<dbReference type="SUPFAM" id="SSF88713">
    <property type="entry name" value="Glycoside hydrolase/deacetylase"/>
    <property type="match status" value="1"/>
</dbReference>
<name>A0A7W6J643_9HYPH</name>
<dbReference type="Pfam" id="PF04748">
    <property type="entry name" value="Polysacc_deac_2"/>
    <property type="match status" value="1"/>
</dbReference>
<comment type="caution">
    <text evidence="2">The sequence shown here is derived from an EMBL/GenBank/DDBJ whole genome shotgun (WGS) entry which is preliminary data.</text>
</comment>
<dbReference type="InterPro" id="IPR006837">
    <property type="entry name" value="Divergent_DAC"/>
</dbReference>
<dbReference type="AlphaFoldDB" id="A0A7W6J643"/>
<evidence type="ECO:0008006" key="4">
    <source>
        <dbReference type="Google" id="ProtNLM"/>
    </source>
</evidence>
<dbReference type="Gene3D" id="3.20.20.370">
    <property type="entry name" value="Glycoside hydrolase/deacetylase"/>
    <property type="match status" value="1"/>
</dbReference>
<sequence>MGTDLNTPLGQNGKPGGGGGRVGRALLRVTGVLALVGAVGLSAYGLRPRDEGLKQASSPEVTGTTPAPAKQAAIAEAPAVPVAAETADPLSGMPKSSPRSGANVVRTLTDDGVLVTKYSPGQRNQPGAVLLDATSVGQDPRMAALPAEDLIENTAFGPLPVTSPDGLRPVDRYARPWSGAHGTRIAIVVGGLGLSQTGTQNAIRQLPEEVTLAFASSGNSLTRWMQEARRSGHEILLQVPFEPFDYPDNDPGADTLLTSLSAEKNLASLHKAMGKITNYTGVMNYLGGRFLSDQKAMDPVMKDIAARGLLFLDDGTAARSLSGHYAKALNMPAAFADVQLDQEVDEQAILTRLDELERIARRNGSAIGVASAFDESVAAIAQWSEQATMRGIEIVGVSALATENTVATAGN</sequence>
<dbReference type="PANTHER" id="PTHR30105">
    <property type="entry name" value="UNCHARACTERIZED YIBQ-RELATED"/>
    <property type="match status" value="1"/>
</dbReference>
<organism evidence="2 3">
    <name type="scientific">Gellertiella hungarica</name>
    <dbReference type="NCBI Taxonomy" id="1572859"/>
    <lineage>
        <taxon>Bacteria</taxon>
        <taxon>Pseudomonadati</taxon>
        <taxon>Pseudomonadota</taxon>
        <taxon>Alphaproteobacteria</taxon>
        <taxon>Hyphomicrobiales</taxon>
        <taxon>Rhizobiaceae</taxon>
        <taxon>Gellertiella</taxon>
    </lineage>
</organism>
<feature type="compositionally biased region" description="Polar residues" evidence="1">
    <location>
        <begin position="1"/>
        <end position="10"/>
    </location>
</feature>
<dbReference type="PANTHER" id="PTHR30105:SF2">
    <property type="entry name" value="DIVERGENT POLYSACCHARIDE DEACETYLASE SUPERFAMILY"/>
    <property type="match status" value="1"/>
</dbReference>
<evidence type="ECO:0000313" key="2">
    <source>
        <dbReference type="EMBL" id="MBB4065464.1"/>
    </source>
</evidence>